<evidence type="ECO:0000313" key="2">
    <source>
        <dbReference type="Proteomes" id="UP001140949"/>
    </source>
</evidence>
<accession>A0AAX6G4J5</accession>
<sequence>MLFPPLWIISSTTFCTSRSSSLPEGKLNSWIGILVMDAAEASSSIVIQVVVVEASSFPDGCLTFCTIRLPQVDAEPANFLLREADGYSRLHLLVLDGDLSSLVIDVEPIVEERERLITLFFSSRFFFAVLCQFFKPSMMWSEKIDVFIEEPI</sequence>
<dbReference type="Proteomes" id="UP001140949">
    <property type="component" value="Unassembled WGS sequence"/>
</dbReference>
<dbReference type="AlphaFoldDB" id="A0AAX6G4J5"/>
<reference evidence="1" key="2">
    <citation type="submission" date="2023-04" db="EMBL/GenBank/DDBJ databases">
        <authorList>
            <person name="Bruccoleri R.E."/>
            <person name="Oakeley E.J."/>
            <person name="Faust A.-M."/>
            <person name="Dessus-Babus S."/>
            <person name="Altorfer M."/>
            <person name="Burckhardt D."/>
            <person name="Oertli M."/>
            <person name="Naumann U."/>
            <person name="Petersen F."/>
            <person name="Wong J."/>
        </authorList>
    </citation>
    <scope>NUCLEOTIDE SEQUENCE</scope>
    <source>
        <strain evidence="1">GSM-AAB239-AS_SAM_17_03QT</strain>
        <tissue evidence="1">Leaf</tissue>
    </source>
</reference>
<name>A0AAX6G4J5_IRIPA</name>
<reference evidence="1" key="1">
    <citation type="journal article" date="2023" name="GigaByte">
        <title>Genome assembly of the bearded iris, Iris pallida Lam.</title>
        <authorList>
            <person name="Bruccoleri R.E."/>
            <person name="Oakeley E.J."/>
            <person name="Faust A.M.E."/>
            <person name="Altorfer M."/>
            <person name="Dessus-Babus S."/>
            <person name="Burckhardt D."/>
            <person name="Oertli M."/>
            <person name="Naumann U."/>
            <person name="Petersen F."/>
            <person name="Wong J."/>
        </authorList>
    </citation>
    <scope>NUCLEOTIDE SEQUENCE</scope>
    <source>
        <strain evidence="1">GSM-AAB239-AS_SAM_17_03QT</strain>
    </source>
</reference>
<evidence type="ECO:0000313" key="1">
    <source>
        <dbReference type="EMBL" id="KAJ6823570.1"/>
    </source>
</evidence>
<proteinExistence type="predicted"/>
<protein>
    <submittedName>
        <fullName evidence="1">MLO-like protein 9 isoform X2</fullName>
    </submittedName>
</protein>
<keyword evidence="2" id="KW-1185">Reference proteome</keyword>
<gene>
    <name evidence="1" type="ORF">M6B38_383490</name>
</gene>
<organism evidence="1 2">
    <name type="scientific">Iris pallida</name>
    <name type="common">Sweet iris</name>
    <dbReference type="NCBI Taxonomy" id="29817"/>
    <lineage>
        <taxon>Eukaryota</taxon>
        <taxon>Viridiplantae</taxon>
        <taxon>Streptophyta</taxon>
        <taxon>Embryophyta</taxon>
        <taxon>Tracheophyta</taxon>
        <taxon>Spermatophyta</taxon>
        <taxon>Magnoliopsida</taxon>
        <taxon>Liliopsida</taxon>
        <taxon>Asparagales</taxon>
        <taxon>Iridaceae</taxon>
        <taxon>Iridoideae</taxon>
        <taxon>Irideae</taxon>
        <taxon>Iris</taxon>
    </lineage>
</organism>
<comment type="caution">
    <text evidence="1">The sequence shown here is derived from an EMBL/GenBank/DDBJ whole genome shotgun (WGS) entry which is preliminary data.</text>
</comment>
<dbReference type="EMBL" id="JANAVB010022622">
    <property type="protein sequence ID" value="KAJ6823570.1"/>
    <property type="molecule type" value="Genomic_DNA"/>
</dbReference>